<evidence type="ECO:0000313" key="3">
    <source>
        <dbReference type="Proteomes" id="UP001424741"/>
    </source>
</evidence>
<dbReference type="RefSeq" id="WP_346187121.1">
    <property type="nucleotide sequence ID" value="NZ_BAABRL010000001.1"/>
</dbReference>
<dbReference type="Proteomes" id="UP001424741">
    <property type="component" value="Unassembled WGS sequence"/>
</dbReference>
<evidence type="ECO:0000256" key="1">
    <source>
        <dbReference type="SAM" id="Coils"/>
    </source>
</evidence>
<organism evidence="2 3">
    <name type="scientific">Rubritalea halochordaticola</name>
    <dbReference type="NCBI Taxonomy" id="714537"/>
    <lineage>
        <taxon>Bacteria</taxon>
        <taxon>Pseudomonadati</taxon>
        <taxon>Verrucomicrobiota</taxon>
        <taxon>Verrucomicrobiia</taxon>
        <taxon>Verrucomicrobiales</taxon>
        <taxon>Rubritaleaceae</taxon>
        <taxon>Rubritalea</taxon>
    </lineage>
</organism>
<keyword evidence="3" id="KW-1185">Reference proteome</keyword>
<evidence type="ECO:0008006" key="4">
    <source>
        <dbReference type="Google" id="ProtNLM"/>
    </source>
</evidence>
<gene>
    <name evidence="2" type="ORF">Rhal01_00240</name>
</gene>
<feature type="coiled-coil region" evidence="1">
    <location>
        <begin position="176"/>
        <end position="203"/>
    </location>
</feature>
<evidence type="ECO:0000313" key="2">
    <source>
        <dbReference type="EMBL" id="GAA5494084.1"/>
    </source>
</evidence>
<sequence length="244" mass="27981">MSAPDFSQKTKDIIAYRSAHICANPDCNRLTIAPSIADKETKIKIGEAAHIHDARKKTIRWKKMSDVARAKPENGIWLCASCHTEIDKNQGQDYPASTLKMWKTDHEELMFHILKKHKSPLPLLRRLSNDAKLAQQIVDLLADKGAFYMSHNLEVQDYVIDALVEVRKELQQIGKKIDFEKQLVTLNNQIKTAIREYMNYTSKYPAYSEPQMEVMRLKVGICLKELRDDFDCTIPNQLAGIIPN</sequence>
<protein>
    <recommendedName>
        <fullName evidence="4">HNH endonuclease</fullName>
    </recommendedName>
</protein>
<accession>A0ABP9UUD7</accession>
<comment type="caution">
    <text evidence="2">The sequence shown here is derived from an EMBL/GenBank/DDBJ whole genome shotgun (WGS) entry which is preliminary data.</text>
</comment>
<dbReference type="EMBL" id="BAABRL010000001">
    <property type="protein sequence ID" value="GAA5494084.1"/>
    <property type="molecule type" value="Genomic_DNA"/>
</dbReference>
<proteinExistence type="predicted"/>
<keyword evidence="1" id="KW-0175">Coiled coil</keyword>
<reference evidence="2 3" key="1">
    <citation type="submission" date="2024-02" db="EMBL/GenBank/DDBJ databases">
        <title>Rubritalea halochordaticola NBRC 107102.</title>
        <authorList>
            <person name="Ichikawa N."/>
            <person name="Katano-Makiyama Y."/>
            <person name="Hidaka K."/>
        </authorList>
    </citation>
    <scope>NUCLEOTIDE SEQUENCE [LARGE SCALE GENOMIC DNA]</scope>
    <source>
        <strain evidence="2 3">NBRC 107102</strain>
    </source>
</reference>
<name>A0ABP9UUD7_9BACT</name>